<organism evidence="4 5">
    <name type="scientific">Actinoplanes oblitus</name>
    <dbReference type="NCBI Taxonomy" id="3040509"/>
    <lineage>
        <taxon>Bacteria</taxon>
        <taxon>Bacillati</taxon>
        <taxon>Actinomycetota</taxon>
        <taxon>Actinomycetes</taxon>
        <taxon>Micromonosporales</taxon>
        <taxon>Micromonosporaceae</taxon>
        <taxon>Actinoplanes</taxon>
    </lineage>
</organism>
<dbReference type="InterPro" id="IPR001789">
    <property type="entry name" value="Sig_transdc_resp-reg_receiver"/>
</dbReference>
<dbReference type="SUPFAM" id="SSF52172">
    <property type="entry name" value="CheY-like"/>
    <property type="match status" value="1"/>
</dbReference>
<dbReference type="SUPFAM" id="SSF46894">
    <property type="entry name" value="C-terminal effector domain of the bipartite response regulators"/>
    <property type="match status" value="1"/>
</dbReference>
<dbReference type="PANTHER" id="PTHR43214">
    <property type="entry name" value="TWO-COMPONENT RESPONSE REGULATOR"/>
    <property type="match status" value="1"/>
</dbReference>
<comment type="caution">
    <text evidence="2">Lacks conserved residue(s) required for the propagation of feature annotation.</text>
</comment>
<keyword evidence="1 4" id="KW-0238">DNA-binding</keyword>
<dbReference type="InterPro" id="IPR036388">
    <property type="entry name" value="WH-like_DNA-bd_sf"/>
</dbReference>
<dbReference type="RefSeq" id="WP_284914345.1">
    <property type="nucleotide sequence ID" value="NZ_CP126980.1"/>
</dbReference>
<accession>A0ABY8W715</accession>
<name>A0ABY8W715_9ACTN</name>
<dbReference type="PANTHER" id="PTHR43214:SF42">
    <property type="entry name" value="TRANSCRIPTIONAL REGULATORY PROTEIN DESR"/>
    <property type="match status" value="1"/>
</dbReference>
<dbReference type="Gene3D" id="3.40.50.2300">
    <property type="match status" value="1"/>
</dbReference>
<dbReference type="SMART" id="SM00421">
    <property type="entry name" value="HTH_LUXR"/>
    <property type="match status" value="1"/>
</dbReference>
<feature type="domain" description="Response regulatory" evidence="3">
    <location>
        <begin position="4"/>
        <end position="113"/>
    </location>
</feature>
<evidence type="ECO:0000256" key="1">
    <source>
        <dbReference type="ARBA" id="ARBA00023125"/>
    </source>
</evidence>
<dbReference type="InterPro" id="IPR016032">
    <property type="entry name" value="Sig_transdc_resp-reg_C-effctor"/>
</dbReference>
<dbReference type="InterPro" id="IPR039420">
    <property type="entry name" value="WalR-like"/>
</dbReference>
<dbReference type="PROSITE" id="PS50110">
    <property type="entry name" value="RESPONSE_REGULATORY"/>
    <property type="match status" value="1"/>
</dbReference>
<gene>
    <name evidence="4" type="ORF">ACTOB_005104</name>
</gene>
<dbReference type="InterPro" id="IPR011006">
    <property type="entry name" value="CheY-like_superfamily"/>
</dbReference>
<keyword evidence="5" id="KW-1185">Reference proteome</keyword>
<sequence length="209" mass="22230">MTVHVAVIDPLPMYRQGVVAALSAIGHRVEAPADPLAWARDARRAVMMLTLATPADWQLLRLLHDVSTAPPVIAMLDDDSATAGVRAVRAGARSVLPRTVTSEVLRRTVEATLDGQAVVPGAVAAALANGAATPPAPDGHASLSPRQLAWLQQLAEGATVAQLATRAGYSERAMFRLLQSLYRDMGVRTRMEAVIRATNLGWLTPGRHP</sequence>
<evidence type="ECO:0000313" key="4">
    <source>
        <dbReference type="EMBL" id="WIM93137.1"/>
    </source>
</evidence>
<dbReference type="Proteomes" id="UP001240150">
    <property type="component" value="Chromosome"/>
</dbReference>
<evidence type="ECO:0000313" key="5">
    <source>
        <dbReference type="Proteomes" id="UP001240150"/>
    </source>
</evidence>
<reference evidence="4 5" key="1">
    <citation type="submission" date="2023-06" db="EMBL/GenBank/DDBJ databases">
        <authorList>
            <person name="Yushchuk O."/>
            <person name="Binda E."/>
            <person name="Ruckert-Reed C."/>
            <person name="Fedorenko V."/>
            <person name="Kalinowski J."/>
            <person name="Marinelli F."/>
        </authorList>
    </citation>
    <scope>NUCLEOTIDE SEQUENCE [LARGE SCALE GENOMIC DNA]</scope>
    <source>
        <strain evidence="4 5">NRRL 3884</strain>
    </source>
</reference>
<dbReference type="InterPro" id="IPR000792">
    <property type="entry name" value="Tscrpt_reg_LuxR_C"/>
</dbReference>
<evidence type="ECO:0000256" key="2">
    <source>
        <dbReference type="PROSITE-ProRule" id="PRU00169"/>
    </source>
</evidence>
<dbReference type="GO" id="GO:0003677">
    <property type="term" value="F:DNA binding"/>
    <property type="evidence" value="ECO:0007669"/>
    <property type="project" value="UniProtKB-KW"/>
</dbReference>
<dbReference type="Gene3D" id="1.10.10.10">
    <property type="entry name" value="Winged helix-like DNA-binding domain superfamily/Winged helix DNA-binding domain"/>
    <property type="match status" value="1"/>
</dbReference>
<protein>
    <submittedName>
        <fullName evidence="4">DNA-binding response regulator</fullName>
    </submittedName>
</protein>
<evidence type="ECO:0000259" key="3">
    <source>
        <dbReference type="PROSITE" id="PS50110"/>
    </source>
</evidence>
<dbReference type="EMBL" id="CP126980">
    <property type="protein sequence ID" value="WIM93137.1"/>
    <property type="molecule type" value="Genomic_DNA"/>
</dbReference>
<proteinExistence type="predicted"/>